<protein>
    <submittedName>
        <fullName evidence="10">Arylsulfatase A-like enzyme</fullName>
    </submittedName>
    <submittedName>
        <fullName evidence="9">Choline-sulfatase</fullName>
    </submittedName>
</protein>
<keyword evidence="6" id="KW-0106">Calcium</keyword>
<accession>A0AAC8Q4R4</accession>
<dbReference type="Pfam" id="PF00884">
    <property type="entry name" value="Sulfatase"/>
    <property type="match status" value="1"/>
</dbReference>
<keyword evidence="12" id="KW-1185">Reference proteome</keyword>
<dbReference type="KEGG" id="age:AA314_02695"/>
<dbReference type="Proteomes" id="UP000256345">
    <property type="component" value="Unassembled WGS sequence"/>
</dbReference>
<feature type="domain" description="Sulfatase N-terminal" evidence="8">
    <location>
        <begin position="206"/>
        <end position="543"/>
    </location>
</feature>
<evidence type="ECO:0000256" key="1">
    <source>
        <dbReference type="ARBA" id="ARBA00001913"/>
    </source>
</evidence>
<dbReference type="InterPro" id="IPR000917">
    <property type="entry name" value="Sulfatase_N"/>
</dbReference>
<evidence type="ECO:0000256" key="2">
    <source>
        <dbReference type="ARBA" id="ARBA00008779"/>
    </source>
</evidence>
<proteinExistence type="inferred from homology"/>
<keyword evidence="4" id="KW-0732">Signal</keyword>
<evidence type="ECO:0000313" key="11">
    <source>
        <dbReference type="Proteomes" id="UP000035579"/>
    </source>
</evidence>
<name>A0AAC8Q4R4_9BACT</name>
<evidence type="ECO:0000313" key="12">
    <source>
        <dbReference type="Proteomes" id="UP000256345"/>
    </source>
</evidence>
<feature type="transmembrane region" description="Helical" evidence="7">
    <location>
        <begin position="178"/>
        <end position="195"/>
    </location>
</feature>
<evidence type="ECO:0000256" key="5">
    <source>
        <dbReference type="ARBA" id="ARBA00022801"/>
    </source>
</evidence>
<dbReference type="PANTHER" id="PTHR42693">
    <property type="entry name" value="ARYLSULFATASE FAMILY MEMBER"/>
    <property type="match status" value="1"/>
</dbReference>
<sequence>MSSHPPASRVSRARPWLEAAGLGAGLLLALHLLSLGAFLLPAWRQLTGQVREEMSALTAHILGFQAALILGVVLVGALCGVAARVLLLGLGLRPSRPRVAGLGVLLAAVQVARTIAHRPALFEDMLWRAGGPRARFQVALVEGLGERGLDLLLLCLGAAWAVAALVRHRRLLLGRKALFTGGAALLVALASALPMKHTSRAQGRSIIILAADSLRPDRFTSEGNPRDTTPHLDALRGKSLWVANHVVPIASTTASWTSLLTGVYPHRHGIRDLFPRAEVSNVLLPTLPRVLAAQGYNTAVVSDYAGEMFNRVRYGFDVVDAPPETSVEVFADRESFQRLPLALAFFSGPLGQRLFPVARYLPVNADPSVLTGRVLAQLERLEASDKPFLLVAFYSVTHAPFAPPMPDARAYTRPDYSGSSRYSYELQQLNDLARVSERPADADIEQIRALYDGSLRAFDREVGRLVERLEADGVKDRLLVVTGDHGENLFEPGTTTEHGKWFEGGDAANRTALLLQGPGITPVTREGLASGVDLMPTLLDALQLKVPEGLDGRSLLQPIPEDRTVFAETTLWLGGPRSQPPGALTYPALLELLEVEPGTHALVLKRSWLDRTVTAKLRAARRGPWELVYTPTNESPRWRLFDLKADPHAQRDVAGEHPDVTASLRAELLRWMAKDPLRWLDAREQLVFREEQ</sequence>
<dbReference type="Proteomes" id="UP000035579">
    <property type="component" value="Chromosome"/>
</dbReference>
<evidence type="ECO:0000256" key="4">
    <source>
        <dbReference type="ARBA" id="ARBA00022729"/>
    </source>
</evidence>
<keyword evidence="7" id="KW-0812">Transmembrane</keyword>
<keyword evidence="5" id="KW-0378">Hydrolase</keyword>
<dbReference type="EMBL" id="CP011509">
    <property type="protein sequence ID" value="AKJ01069.1"/>
    <property type="molecule type" value="Genomic_DNA"/>
</dbReference>
<evidence type="ECO:0000259" key="8">
    <source>
        <dbReference type="Pfam" id="PF00884"/>
    </source>
</evidence>
<reference evidence="10 12" key="2">
    <citation type="submission" date="2018-08" db="EMBL/GenBank/DDBJ databases">
        <title>Genomic Encyclopedia of Archaeal and Bacterial Type Strains, Phase II (KMG-II): from individual species to whole genera.</title>
        <authorList>
            <person name="Goeker M."/>
        </authorList>
    </citation>
    <scope>NUCLEOTIDE SEQUENCE [LARGE SCALE GENOMIC DNA]</scope>
    <source>
        <strain evidence="10 12">DSM 2261</strain>
    </source>
</reference>
<dbReference type="InterPro" id="IPR017850">
    <property type="entry name" value="Alkaline_phosphatase_core_sf"/>
</dbReference>
<dbReference type="PANTHER" id="PTHR42693:SF42">
    <property type="entry name" value="ARYLSULFATASE G"/>
    <property type="match status" value="1"/>
</dbReference>
<organism evidence="9 11">
    <name type="scientific">Archangium gephyra</name>
    <dbReference type="NCBI Taxonomy" id="48"/>
    <lineage>
        <taxon>Bacteria</taxon>
        <taxon>Pseudomonadati</taxon>
        <taxon>Myxococcota</taxon>
        <taxon>Myxococcia</taxon>
        <taxon>Myxococcales</taxon>
        <taxon>Cystobacterineae</taxon>
        <taxon>Archangiaceae</taxon>
        <taxon>Archangium</taxon>
    </lineage>
</organism>
<dbReference type="GO" id="GO:0004065">
    <property type="term" value="F:arylsulfatase activity"/>
    <property type="evidence" value="ECO:0007669"/>
    <property type="project" value="TreeGrafter"/>
</dbReference>
<dbReference type="SUPFAM" id="SSF53649">
    <property type="entry name" value="Alkaline phosphatase-like"/>
    <property type="match status" value="1"/>
</dbReference>
<keyword evidence="7" id="KW-0472">Membrane</keyword>
<evidence type="ECO:0000256" key="3">
    <source>
        <dbReference type="ARBA" id="ARBA00022723"/>
    </source>
</evidence>
<gene>
    <name evidence="9" type="ORF">AA314_02695</name>
    <name evidence="10" type="ORF">ATI61_114222</name>
</gene>
<dbReference type="AlphaFoldDB" id="A0AAC8Q4R4"/>
<comment type="similarity">
    <text evidence="2">Belongs to the sulfatase family.</text>
</comment>
<dbReference type="Gene3D" id="3.40.720.10">
    <property type="entry name" value="Alkaline Phosphatase, subunit A"/>
    <property type="match status" value="1"/>
</dbReference>
<dbReference type="Gene3D" id="3.30.1120.10">
    <property type="match status" value="1"/>
</dbReference>
<evidence type="ECO:0000256" key="7">
    <source>
        <dbReference type="SAM" id="Phobius"/>
    </source>
</evidence>
<dbReference type="GO" id="GO:0046872">
    <property type="term" value="F:metal ion binding"/>
    <property type="evidence" value="ECO:0007669"/>
    <property type="project" value="UniProtKB-KW"/>
</dbReference>
<reference evidence="9 11" key="1">
    <citation type="submission" date="2015-05" db="EMBL/GenBank/DDBJ databases">
        <title>Genome assembly of Archangium gephyra DSM 2261.</title>
        <authorList>
            <person name="Sharma G."/>
            <person name="Subramanian S."/>
        </authorList>
    </citation>
    <scope>NUCLEOTIDE SEQUENCE [LARGE SCALE GENOMIC DNA]</scope>
    <source>
        <strain evidence="9 11">DSM 2261</strain>
    </source>
</reference>
<keyword evidence="3" id="KW-0479">Metal-binding</keyword>
<dbReference type="EMBL" id="QUMU01000014">
    <property type="protein sequence ID" value="REG24613.1"/>
    <property type="molecule type" value="Genomic_DNA"/>
</dbReference>
<evidence type="ECO:0000256" key="6">
    <source>
        <dbReference type="ARBA" id="ARBA00022837"/>
    </source>
</evidence>
<feature type="transmembrane region" description="Helical" evidence="7">
    <location>
        <begin position="21"/>
        <end position="43"/>
    </location>
</feature>
<dbReference type="CDD" id="cd16148">
    <property type="entry name" value="sulfatase_like"/>
    <property type="match status" value="1"/>
</dbReference>
<evidence type="ECO:0000313" key="9">
    <source>
        <dbReference type="EMBL" id="AKJ01069.1"/>
    </source>
</evidence>
<comment type="cofactor">
    <cofactor evidence="1">
        <name>Ca(2+)</name>
        <dbReference type="ChEBI" id="CHEBI:29108"/>
    </cofactor>
</comment>
<dbReference type="RefSeq" id="WP_169800675.1">
    <property type="nucleotide sequence ID" value="NZ_CP011509.1"/>
</dbReference>
<dbReference type="InterPro" id="IPR050738">
    <property type="entry name" value="Sulfatase"/>
</dbReference>
<evidence type="ECO:0000313" key="10">
    <source>
        <dbReference type="EMBL" id="REG24613.1"/>
    </source>
</evidence>
<keyword evidence="7" id="KW-1133">Transmembrane helix</keyword>
<feature type="transmembrane region" description="Helical" evidence="7">
    <location>
        <begin position="63"/>
        <end position="87"/>
    </location>
</feature>